<proteinExistence type="predicted"/>
<sequence>MRQRSHTFFGENRLWQGSRMILPEHRAGSIEKVCEESLADSAIPCPTQDYLEELQGLIETAIAQGTHLTLLVKEKNYVKAVQGRPLRLGQPPGFLRLEKEGTSFSIPITAIVGVEEV</sequence>
<evidence type="ECO:0008006" key="3">
    <source>
        <dbReference type="Google" id="ProtNLM"/>
    </source>
</evidence>
<evidence type="ECO:0000313" key="1">
    <source>
        <dbReference type="EMBL" id="QGG47923.1"/>
    </source>
</evidence>
<dbReference type="KEGG" id="hcv:FTV88_1825"/>
<gene>
    <name evidence="1" type="ORF">FTV88_1825</name>
</gene>
<reference evidence="2" key="1">
    <citation type="submission" date="2019-11" db="EMBL/GenBank/DDBJ databases">
        <title>Genome sequence of Heliorestis convoluta strain HH, an alkaliphilic and minimalistic phototrophic bacterium from a soda lake in Egypt.</title>
        <authorList>
            <person name="Dewey E.D."/>
            <person name="Stokes L.M."/>
            <person name="Burchell B.M."/>
            <person name="Shaffer K.N."/>
            <person name="Huntington A.M."/>
            <person name="Baker J.M."/>
            <person name="Nadendla S."/>
            <person name="Giglio M.G."/>
            <person name="Touchman J.W."/>
            <person name="Blankenship R.E."/>
            <person name="Madigan M.T."/>
            <person name="Sattley W.M."/>
        </authorList>
    </citation>
    <scope>NUCLEOTIDE SEQUENCE [LARGE SCALE GENOMIC DNA]</scope>
    <source>
        <strain evidence="2">HH</strain>
    </source>
</reference>
<dbReference type="OrthoDB" id="2376882at2"/>
<protein>
    <recommendedName>
        <fullName evidence="3">YolD-like family protein</fullName>
    </recommendedName>
</protein>
<organism evidence="1 2">
    <name type="scientific">Heliorestis convoluta</name>
    <dbReference type="NCBI Taxonomy" id="356322"/>
    <lineage>
        <taxon>Bacteria</taxon>
        <taxon>Bacillati</taxon>
        <taxon>Bacillota</taxon>
        <taxon>Clostridia</taxon>
        <taxon>Eubacteriales</taxon>
        <taxon>Heliobacteriaceae</taxon>
        <taxon>Heliorestis</taxon>
    </lineage>
</organism>
<accession>A0A5Q2N249</accession>
<dbReference type="Proteomes" id="UP000366051">
    <property type="component" value="Chromosome"/>
</dbReference>
<keyword evidence="2" id="KW-1185">Reference proteome</keyword>
<dbReference type="RefSeq" id="WP_153725212.1">
    <property type="nucleotide sequence ID" value="NZ_CP045875.1"/>
</dbReference>
<name>A0A5Q2N249_9FIRM</name>
<dbReference type="AlphaFoldDB" id="A0A5Q2N249"/>
<evidence type="ECO:0000313" key="2">
    <source>
        <dbReference type="Proteomes" id="UP000366051"/>
    </source>
</evidence>
<dbReference type="EMBL" id="CP045875">
    <property type="protein sequence ID" value="QGG47923.1"/>
    <property type="molecule type" value="Genomic_DNA"/>
</dbReference>